<gene>
    <name evidence="1" type="ORF">ACFQ1Z_06190</name>
</gene>
<dbReference type="RefSeq" id="WP_379056392.1">
    <property type="nucleotide sequence ID" value="NZ_JBHTKB010000001.1"/>
</dbReference>
<protein>
    <submittedName>
        <fullName evidence="1">Uncharacterized protein</fullName>
    </submittedName>
</protein>
<organism evidence="1 2">
    <name type="scientific">Methylophilus luteus</name>
    <dbReference type="NCBI Taxonomy" id="640108"/>
    <lineage>
        <taxon>Bacteria</taxon>
        <taxon>Pseudomonadati</taxon>
        <taxon>Pseudomonadota</taxon>
        <taxon>Betaproteobacteria</taxon>
        <taxon>Nitrosomonadales</taxon>
        <taxon>Methylophilaceae</taxon>
        <taxon>Methylophilus</taxon>
    </lineage>
</organism>
<evidence type="ECO:0000313" key="2">
    <source>
        <dbReference type="Proteomes" id="UP001597128"/>
    </source>
</evidence>
<sequence length="327" mass="36982">MSFFSLLAQAEQWQTVQGREKFLTVAVDLDSVQVGQLDDMIRFKLRADDHDDTITTRFVQASCSEFSMEAERELVFHKASMATETLDWKNDGSLKNSPEFSRARLSFWGITQAYGQAISLACRRVGNRAPERLQSMPTEQCAITNPLRKVACASHASWRANYKLYMSRSHDVIHNCGIAEERMTKQAAWLIKSVMRCQNESCGNEILEGWIHKRGEDIANVIHLQKQAAYAASSQSAPLCQSLNQADQAIASMHTEEIYAKAKYLGCLKRESARLRASDIPNDMLSQLAEHSCESQFQEWHDTISRQSAMLDEQLPAVKARALTRQD</sequence>
<dbReference type="Proteomes" id="UP001597128">
    <property type="component" value="Unassembled WGS sequence"/>
</dbReference>
<reference evidence="2" key="1">
    <citation type="journal article" date="2019" name="Int. J. Syst. Evol. Microbiol.">
        <title>The Global Catalogue of Microorganisms (GCM) 10K type strain sequencing project: providing services to taxonomists for standard genome sequencing and annotation.</title>
        <authorList>
            <consortium name="The Broad Institute Genomics Platform"/>
            <consortium name="The Broad Institute Genome Sequencing Center for Infectious Disease"/>
            <person name="Wu L."/>
            <person name="Ma J."/>
        </authorList>
    </citation>
    <scope>NUCLEOTIDE SEQUENCE [LARGE SCALE GENOMIC DNA]</scope>
    <source>
        <strain evidence="2">CCUG 58412</strain>
    </source>
</reference>
<comment type="caution">
    <text evidence="1">The sequence shown here is derived from an EMBL/GenBank/DDBJ whole genome shotgun (WGS) entry which is preliminary data.</text>
</comment>
<dbReference type="EMBL" id="JBHTKB010000001">
    <property type="protein sequence ID" value="MFD0913131.1"/>
    <property type="molecule type" value="Genomic_DNA"/>
</dbReference>
<keyword evidence="2" id="KW-1185">Reference proteome</keyword>
<proteinExistence type="predicted"/>
<name>A0ABW3F3Y4_9PROT</name>
<evidence type="ECO:0000313" key="1">
    <source>
        <dbReference type="EMBL" id="MFD0913131.1"/>
    </source>
</evidence>
<accession>A0ABW3F3Y4</accession>